<organism evidence="2 3">
    <name type="scientific">Babesia ovata</name>
    <dbReference type="NCBI Taxonomy" id="189622"/>
    <lineage>
        <taxon>Eukaryota</taxon>
        <taxon>Sar</taxon>
        <taxon>Alveolata</taxon>
        <taxon>Apicomplexa</taxon>
        <taxon>Aconoidasida</taxon>
        <taxon>Piroplasmida</taxon>
        <taxon>Babesiidae</taxon>
        <taxon>Babesia</taxon>
    </lineage>
</organism>
<feature type="chain" id="PRO_5014131764" evidence="1">
    <location>
        <begin position="19"/>
        <end position="259"/>
    </location>
</feature>
<dbReference type="Proteomes" id="UP000236319">
    <property type="component" value="Unassembled WGS sequence"/>
</dbReference>
<dbReference type="RefSeq" id="XP_028865398.1">
    <property type="nucleotide sequence ID" value="XM_029009565.1"/>
</dbReference>
<evidence type="ECO:0000256" key="1">
    <source>
        <dbReference type="SAM" id="SignalP"/>
    </source>
</evidence>
<accession>A0A2H6K835</accession>
<proteinExistence type="predicted"/>
<sequence>MSMAWVWLMMGVAIVVNAFSQTAGSNDVENYRVCLPLNLNEDTCPLDVTKDLRKDGHWYSVINQFTNVLGDITFGDRVVKGDCHYTLRDVYENINETGRKVVKVRTLHTGNTIELEEYVETEPDSATYVELQRKSVDLDMNAMELPNYVYPLYNTSTRSTDIDIHPTYRNTYRIGKVTIAQHVVPDMPCIGRSVTIWERRDGRRIADVATVHSDETITNDTFIEQSAVMANFVPYDPSNGTEDIRIGLVEDDLDFDIHP</sequence>
<name>A0A2H6K835_9APIC</name>
<gene>
    <name evidence="2" type="ORF">BOVATA_006480</name>
</gene>
<protein>
    <submittedName>
        <fullName evidence="2">Signal peptide-containing protein, putative</fullName>
    </submittedName>
</protein>
<dbReference type="GeneID" id="39872925"/>
<dbReference type="OrthoDB" id="364180at2759"/>
<keyword evidence="1" id="KW-0732">Signal</keyword>
<dbReference type="AlphaFoldDB" id="A0A2H6K835"/>
<reference evidence="2 3" key="1">
    <citation type="journal article" date="2017" name="BMC Genomics">
        <title>Whole-genome assembly of Babesia ovata and comparative genomics between closely related pathogens.</title>
        <authorList>
            <person name="Yamagishi J."/>
            <person name="Asada M."/>
            <person name="Hakimi H."/>
            <person name="Tanaka T.Q."/>
            <person name="Sugimoto C."/>
            <person name="Kawazu S."/>
        </authorList>
    </citation>
    <scope>NUCLEOTIDE SEQUENCE [LARGE SCALE GENOMIC DNA]</scope>
    <source>
        <strain evidence="2 3">Miyake</strain>
    </source>
</reference>
<dbReference type="EMBL" id="BDSA01000001">
    <property type="protein sequence ID" value="GBE59155.1"/>
    <property type="molecule type" value="Genomic_DNA"/>
</dbReference>
<evidence type="ECO:0000313" key="3">
    <source>
        <dbReference type="Proteomes" id="UP000236319"/>
    </source>
</evidence>
<keyword evidence="3" id="KW-1185">Reference proteome</keyword>
<feature type="signal peptide" evidence="1">
    <location>
        <begin position="1"/>
        <end position="18"/>
    </location>
</feature>
<comment type="caution">
    <text evidence="2">The sequence shown here is derived from an EMBL/GenBank/DDBJ whole genome shotgun (WGS) entry which is preliminary data.</text>
</comment>
<evidence type="ECO:0000313" key="2">
    <source>
        <dbReference type="EMBL" id="GBE59155.1"/>
    </source>
</evidence>
<dbReference type="VEuPathDB" id="PiroplasmaDB:BOVATA_006480"/>